<name>A0ABV9HV37_9FLAO</name>
<dbReference type="SUPFAM" id="SSF55874">
    <property type="entry name" value="ATPase domain of HSP90 chaperone/DNA topoisomerase II/histidine kinase"/>
    <property type="match status" value="1"/>
</dbReference>
<sequence>MNKKRYKDFIQNRLLKEQRRVRRRKEKRRKDRISNVKLRQNRKYFSKYAEVIAPEILTLQLGYSEEVLRFIALLKKLGKTEDIINIRLHKVTDIGEGAIGMLLSVMKELTNAGISLRGEKPFNTIAKNKLEMSGFFKYMRGYVSPENLKTKNIIIHTGDITTSQEELAPAMPQAMETVWGVEARCPELFGVIGEMLRNSCDHAFRTDKNVFWHLGISHLEKDNTVKFSFVDNGVGIIHKYYEDNNWQKVKDHFKSNATILENAYKKGIVSQTGLFWRGEGLPTIYELYTDNIITNLVVITNNVYLDFDKKKFKEIKIPFSGTYYFWKVNNSCTPAHYPLL</sequence>
<accession>A0ABV9HV37</accession>
<keyword evidence="2" id="KW-1185">Reference proteome</keyword>
<dbReference type="EMBL" id="JBHSFV010000002">
    <property type="protein sequence ID" value="MFC4633166.1"/>
    <property type="molecule type" value="Genomic_DNA"/>
</dbReference>
<dbReference type="InterPro" id="IPR036890">
    <property type="entry name" value="HATPase_C_sf"/>
</dbReference>
<evidence type="ECO:0000313" key="2">
    <source>
        <dbReference type="Proteomes" id="UP001596043"/>
    </source>
</evidence>
<evidence type="ECO:0000313" key="1">
    <source>
        <dbReference type="EMBL" id="MFC4633166.1"/>
    </source>
</evidence>
<evidence type="ECO:0008006" key="3">
    <source>
        <dbReference type="Google" id="ProtNLM"/>
    </source>
</evidence>
<comment type="caution">
    <text evidence="1">The sequence shown here is derived from an EMBL/GenBank/DDBJ whole genome shotgun (WGS) entry which is preliminary data.</text>
</comment>
<gene>
    <name evidence="1" type="ORF">ACFO3O_04570</name>
</gene>
<dbReference type="Proteomes" id="UP001596043">
    <property type="component" value="Unassembled WGS sequence"/>
</dbReference>
<reference evidence="2" key="1">
    <citation type="journal article" date="2019" name="Int. J. Syst. Evol. Microbiol.">
        <title>The Global Catalogue of Microorganisms (GCM) 10K type strain sequencing project: providing services to taxonomists for standard genome sequencing and annotation.</title>
        <authorList>
            <consortium name="The Broad Institute Genomics Platform"/>
            <consortium name="The Broad Institute Genome Sequencing Center for Infectious Disease"/>
            <person name="Wu L."/>
            <person name="Ma J."/>
        </authorList>
    </citation>
    <scope>NUCLEOTIDE SEQUENCE [LARGE SCALE GENOMIC DNA]</scope>
    <source>
        <strain evidence="2">YJ-61-S</strain>
    </source>
</reference>
<dbReference type="RefSeq" id="WP_379977359.1">
    <property type="nucleotide sequence ID" value="NZ_JBHSFV010000002.1"/>
</dbReference>
<proteinExistence type="predicted"/>
<organism evidence="1 2">
    <name type="scientific">Dokdonia ponticola</name>
    <dbReference type="NCBI Taxonomy" id="2041041"/>
    <lineage>
        <taxon>Bacteria</taxon>
        <taxon>Pseudomonadati</taxon>
        <taxon>Bacteroidota</taxon>
        <taxon>Flavobacteriia</taxon>
        <taxon>Flavobacteriales</taxon>
        <taxon>Flavobacteriaceae</taxon>
        <taxon>Dokdonia</taxon>
    </lineage>
</organism>
<protein>
    <recommendedName>
        <fullName evidence="3">ATP-binding protein</fullName>
    </recommendedName>
</protein>